<accession>A0ACC1LB77</accession>
<gene>
    <name evidence="1" type="ORF">H4R21_001653</name>
</gene>
<dbReference type="EMBL" id="JANBUN010000360">
    <property type="protein sequence ID" value="KAJ2804402.1"/>
    <property type="molecule type" value="Genomic_DNA"/>
</dbReference>
<feature type="non-terminal residue" evidence="1">
    <location>
        <position position="74"/>
    </location>
</feature>
<dbReference type="Proteomes" id="UP001140087">
    <property type="component" value="Unassembled WGS sequence"/>
</dbReference>
<protein>
    <submittedName>
        <fullName evidence="1">Uncharacterized protein</fullName>
    </submittedName>
</protein>
<evidence type="ECO:0000313" key="2">
    <source>
        <dbReference type="Proteomes" id="UP001140087"/>
    </source>
</evidence>
<sequence length="74" mass="8136">MGADRQMWEPNVGELLAREKYQCLVYDHRNTGFSDHQAGVLSLTTSELATDLKKLLQALGWPRASVVGVSMGGM</sequence>
<proteinExistence type="predicted"/>
<organism evidence="1 2">
    <name type="scientific">Coemansia helicoidea</name>
    <dbReference type="NCBI Taxonomy" id="1286919"/>
    <lineage>
        <taxon>Eukaryota</taxon>
        <taxon>Fungi</taxon>
        <taxon>Fungi incertae sedis</taxon>
        <taxon>Zoopagomycota</taxon>
        <taxon>Kickxellomycotina</taxon>
        <taxon>Kickxellomycetes</taxon>
        <taxon>Kickxellales</taxon>
        <taxon>Kickxellaceae</taxon>
        <taxon>Coemansia</taxon>
    </lineage>
</organism>
<keyword evidence="2" id="KW-1185">Reference proteome</keyword>
<comment type="caution">
    <text evidence="1">The sequence shown here is derived from an EMBL/GenBank/DDBJ whole genome shotgun (WGS) entry which is preliminary data.</text>
</comment>
<evidence type="ECO:0000313" key="1">
    <source>
        <dbReference type="EMBL" id="KAJ2804402.1"/>
    </source>
</evidence>
<name>A0ACC1LB77_9FUNG</name>
<reference evidence="1" key="1">
    <citation type="submission" date="2022-07" db="EMBL/GenBank/DDBJ databases">
        <title>Phylogenomic reconstructions and comparative analyses of Kickxellomycotina fungi.</title>
        <authorList>
            <person name="Reynolds N.K."/>
            <person name="Stajich J.E."/>
            <person name="Barry K."/>
            <person name="Grigoriev I.V."/>
            <person name="Crous P."/>
            <person name="Smith M.E."/>
        </authorList>
    </citation>
    <scope>NUCLEOTIDE SEQUENCE</scope>
    <source>
        <strain evidence="1">BCRC 34780</strain>
    </source>
</reference>